<protein>
    <submittedName>
        <fullName evidence="2">Uncharacterized protein</fullName>
    </submittedName>
</protein>
<dbReference type="AlphaFoldDB" id="A0AAF1K867"/>
<feature type="region of interest" description="Disordered" evidence="1">
    <location>
        <begin position="91"/>
        <end position="129"/>
    </location>
</feature>
<sequence length="217" mass="24208">MWTTFLCNVYPQVWEDRRGKFLEPGQMRGKGRSRFERDNAGRWVVISAIQPRHHPGFVECIVPLARRRSTEPFMPADEQRRYLVAETANMRTPQASLAGTGRQAPRQWRPPNRTSANSSRRSTEPWHAHDAGAGRFVSCRTPRVGSAIAGFSSLRLRTSRSSRADISAIAPRGDRRTHRGAVVSPGRQRAALTWALSSGDRQRRQAGSGTGPRIAAV</sequence>
<feature type="region of interest" description="Disordered" evidence="1">
    <location>
        <begin position="197"/>
        <end position="217"/>
    </location>
</feature>
<dbReference type="KEGG" id="rtu:PR017_17875"/>
<dbReference type="Proteomes" id="UP000249499">
    <property type="component" value="Plasmid pRt1078"/>
</dbReference>
<feature type="compositionally biased region" description="Low complexity" evidence="1">
    <location>
        <begin position="109"/>
        <end position="120"/>
    </location>
</feature>
<evidence type="ECO:0000313" key="2">
    <source>
        <dbReference type="EMBL" id="WFR97783.1"/>
    </source>
</evidence>
<keyword evidence="3" id="KW-1185">Reference proteome</keyword>
<reference evidence="2 3" key="1">
    <citation type="journal article" date="2018" name="Sci. Rep.">
        <title>Rhizobium tumorigenes sp. nov., a novel plant tumorigenic bacterium isolated from cane gall tumors on thornless blackberry.</title>
        <authorList>
            <person name="Kuzmanovi N."/>
            <person name="Smalla K."/>
            <person name="Gronow S."/>
            <person name="PuBawska J."/>
        </authorList>
    </citation>
    <scope>NUCLEOTIDE SEQUENCE [LARGE SCALE GENOMIC DNA]</scope>
    <source>
        <strain evidence="2 3">1078</strain>
    </source>
</reference>
<geneLocation type="plasmid" evidence="2 3">
    <name>pRt1078</name>
</geneLocation>
<dbReference type="EMBL" id="CP117256">
    <property type="protein sequence ID" value="WFR97783.1"/>
    <property type="molecule type" value="Genomic_DNA"/>
</dbReference>
<reference evidence="3" key="2">
    <citation type="journal article" date="2023" name="MicrobiologyOpen">
        <title>Genomics of the tumorigenes clade of the family Rhizobiaceae and description of Rhizobium rhododendri sp. nov.</title>
        <authorList>
            <person name="Kuzmanovic N."/>
            <person name="diCenzo G.C."/>
            <person name="Bunk B."/>
            <person name="Sproeer C."/>
            <person name="Fruehling A."/>
            <person name="Neumann-Schaal M."/>
            <person name="Overmann J."/>
            <person name="Smalla K."/>
        </authorList>
    </citation>
    <scope>NUCLEOTIDE SEQUENCE [LARGE SCALE GENOMIC DNA]</scope>
    <source>
        <strain evidence="3">1078</strain>
        <plasmid evidence="3">pRt1078</plasmid>
    </source>
</reference>
<keyword evidence="2" id="KW-0614">Plasmid</keyword>
<proteinExistence type="predicted"/>
<evidence type="ECO:0000313" key="3">
    <source>
        <dbReference type="Proteomes" id="UP000249499"/>
    </source>
</evidence>
<accession>A0AAF1K867</accession>
<gene>
    <name evidence="2" type="ORF">PR017_17875</name>
</gene>
<evidence type="ECO:0000256" key="1">
    <source>
        <dbReference type="SAM" id="MobiDB-lite"/>
    </source>
</evidence>
<name>A0AAF1K867_9HYPH</name>
<dbReference type="RefSeq" id="WP_111217259.1">
    <property type="nucleotide sequence ID" value="NZ_CP117256.1"/>
</dbReference>
<organism evidence="2 3">
    <name type="scientific">Rhizobium tumorigenes</name>
    <dbReference type="NCBI Taxonomy" id="2041385"/>
    <lineage>
        <taxon>Bacteria</taxon>
        <taxon>Pseudomonadati</taxon>
        <taxon>Pseudomonadota</taxon>
        <taxon>Alphaproteobacteria</taxon>
        <taxon>Hyphomicrobiales</taxon>
        <taxon>Rhizobiaceae</taxon>
        <taxon>Rhizobium/Agrobacterium group</taxon>
        <taxon>Rhizobium</taxon>
    </lineage>
</organism>